<feature type="compositionally biased region" description="Acidic residues" evidence="1">
    <location>
        <begin position="1"/>
        <end position="19"/>
    </location>
</feature>
<protein>
    <submittedName>
        <fullName evidence="2">Uncharacterized protein</fullName>
    </submittedName>
</protein>
<dbReference type="AlphaFoldDB" id="A0A3L7AHY8"/>
<sequence length="118" mass="12775">MRSESELSESELLESELLDAESARGEPRWLASVATVLQSGPVPELQPVLLDIIVNPQVPPAEPVVVIHSDEHGEHLVLTPESARRLGSVLTTLFPDDESRAAPLPPAEHTDPPPGRVR</sequence>
<keyword evidence="3" id="KW-1185">Reference proteome</keyword>
<evidence type="ECO:0000313" key="3">
    <source>
        <dbReference type="Proteomes" id="UP000269438"/>
    </source>
</evidence>
<reference evidence="2 3" key="1">
    <citation type="submission" date="2018-10" db="EMBL/GenBank/DDBJ databases">
        <authorList>
            <person name="Li J."/>
        </authorList>
    </citation>
    <scope>NUCLEOTIDE SEQUENCE [LARGE SCALE GENOMIC DNA]</scope>
    <source>
        <strain evidence="2 3">JCM 11654</strain>
    </source>
</reference>
<feature type="region of interest" description="Disordered" evidence="1">
    <location>
        <begin position="1"/>
        <end position="24"/>
    </location>
</feature>
<organism evidence="2 3">
    <name type="scientific">Mycetocola lacteus</name>
    <dbReference type="NCBI Taxonomy" id="76637"/>
    <lineage>
        <taxon>Bacteria</taxon>
        <taxon>Bacillati</taxon>
        <taxon>Actinomycetota</taxon>
        <taxon>Actinomycetes</taxon>
        <taxon>Micrococcales</taxon>
        <taxon>Microbacteriaceae</taxon>
        <taxon>Mycetocola</taxon>
    </lineage>
</organism>
<evidence type="ECO:0000256" key="1">
    <source>
        <dbReference type="SAM" id="MobiDB-lite"/>
    </source>
</evidence>
<dbReference type="Proteomes" id="UP000269438">
    <property type="component" value="Unassembled WGS sequence"/>
</dbReference>
<feature type="region of interest" description="Disordered" evidence="1">
    <location>
        <begin position="94"/>
        <end position="118"/>
    </location>
</feature>
<dbReference type="EMBL" id="RCUY01000015">
    <property type="protein sequence ID" value="RLP79298.1"/>
    <property type="molecule type" value="Genomic_DNA"/>
</dbReference>
<evidence type="ECO:0000313" key="2">
    <source>
        <dbReference type="EMBL" id="RLP79298.1"/>
    </source>
</evidence>
<dbReference type="OrthoDB" id="5125683at2"/>
<gene>
    <name evidence="2" type="ORF">D9V34_16010</name>
</gene>
<name>A0A3L7AHY8_9MICO</name>
<accession>A0A3L7AHY8</accession>
<comment type="caution">
    <text evidence="2">The sequence shown here is derived from an EMBL/GenBank/DDBJ whole genome shotgun (WGS) entry which is preliminary data.</text>
</comment>
<proteinExistence type="predicted"/>